<reference evidence="1 2" key="1">
    <citation type="journal article" date="2018" name="Nat. Genet.">
        <title>The Rosa genome provides new insights in the design of modern roses.</title>
        <authorList>
            <person name="Bendahmane M."/>
        </authorList>
    </citation>
    <scope>NUCLEOTIDE SEQUENCE [LARGE SCALE GENOMIC DNA]</scope>
    <source>
        <strain evidence="2">cv. Old Blush</strain>
    </source>
</reference>
<proteinExistence type="predicted"/>
<name>A0A2P6Q8K1_ROSCH</name>
<protein>
    <submittedName>
        <fullName evidence="1">Putative tRNA-intron lyase</fullName>
        <ecNumber evidence="1">4.6.1.16</ecNumber>
    </submittedName>
</protein>
<dbReference type="GO" id="GO:0005737">
    <property type="term" value="C:cytoplasm"/>
    <property type="evidence" value="ECO:0007669"/>
    <property type="project" value="TreeGrafter"/>
</dbReference>
<dbReference type="GO" id="GO:0000379">
    <property type="term" value="P:tRNA-type intron splice site recognition and cleavage"/>
    <property type="evidence" value="ECO:0007669"/>
    <property type="project" value="TreeGrafter"/>
</dbReference>
<sequence length="76" mass="8382">MLPSLESPASYPIPTRPGIIYGVGFVADRHHPAVVHSEYAVIVLSVEDGDANKQMRVWSDIHCNTLWRCCEGITSS</sequence>
<dbReference type="GO" id="GO:0000214">
    <property type="term" value="C:tRNA-intron endonuclease complex"/>
    <property type="evidence" value="ECO:0007669"/>
    <property type="project" value="TreeGrafter"/>
</dbReference>
<accession>A0A2P6Q8K1</accession>
<keyword evidence="1" id="KW-0456">Lyase</keyword>
<dbReference type="STRING" id="74649.A0A2P6Q8K1"/>
<dbReference type="GO" id="GO:0000213">
    <property type="term" value="F:tRNA-intron lyase activity"/>
    <property type="evidence" value="ECO:0007669"/>
    <property type="project" value="UniProtKB-EC"/>
</dbReference>
<comment type="caution">
    <text evidence="1">The sequence shown here is derived from an EMBL/GenBank/DDBJ whole genome shotgun (WGS) entry which is preliminary data.</text>
</comment>
<dbReference type="PANTHER" id="PTHR21227:SF0">
    <property type="entry name" value="TRNA-SPLICING ENDONUCLEASE SUBUNIT SEN2"/>
    <property type="match status" value="1"/>
</dbReference>
<evidence type="ECO:0000313" key="2">
    <source>
        <dbReference type="Proteomes" id="UP000238479"/>
    </source>
</evidence>
<dbReference type="Proteomes" id="UP000238479">
    <property type="component" value="Chromosome 5"/>
</dbReference>
<dbReference type="Gramene" id="PRQ30499">
    <property type="protein sequence ID" value="PRQ30499"/>
    <property type="gene ID" value="RchiOBHm_Chr5g0025331"/>
</dbReference>
<dbReference type="EMBL" id="PDCK01000043">
    <property type="protein sequence ID" value="PRQ30499.1"/>
    <property type="molecule type" value="Genomic_DNA"/>
</dbReference>
<dbReference type="AlphaFoldDB" id="A0A2P6Q8K1"/>
<dbReference type="InterPro" id="IPR006676">
    <property type="entry name" value="tRNA_splic"/>
</dbReference>
<keyword evidence="2" id="KW-1185">Reference proteome</keyword>
<evidence type="ECO:0000313" key="1">
    <source>
        <dbReference type="EMBL" id="PRQ30499.1"/>
    </source>
</evidence>
<gene>
    <name evidence="1" type="ORF">RchiOBHm_Chr5g0025331</name>
</gene>
<dbReference type="PANTHER" id="PTHR21227">
    <property type="entry name" value="TRNA-SPLICING ENDONUCLEASE SUBUNIT SEN2"/>
    <property type="match status" value="1"/>
</dbReference>
<dbReference type="SUPFAM" id="SSF53032">
    <property type="entry name" value="tRNA-intron endonuclease catalytic domain-like"/>
    <property type="match status" value="1"/>
</dbReference>
<dbReference type="EC" id="4.6.1.16" evidence="1"/>
<organism evidence="1 2">
    <name type="scientific">Rosa chinensis</name>
    <name type="common">China rose</name>
    <dbReference type="NCBI Taxonomy" id="74649"/>
    <lineage>
        <taxon>Eukaryota</taxon>
        <taxon>Viridiplantae</taxon>
        <taxon>Streptophyta</taxon>
        <taxon>Embryophyta</taxon>
        <taxon>Tracheophyta</taxon>
        <taxon>Spermatophyta</taxon>
        <taxon>Magnoliopsida</taxon>
        <taxon>eudicotyledons</taxon>
        <taxon>Gunneridae</taxon>
        <taxon>Pentapetalae</taxon>
        <taxon>rosids</taxon>
        <taxon>fabids</taxon>
        <taxon>Rosales</taxon>
        <taxon>Rosaceae</taxon>
        <taxon>Rosoideae</taxon>
        <taxon>Rosoideae incertae sedis</taxon>
        <taxon>Rosa</taxon>
    </lineage>
</organism>
<dbReference type="InterPro" id="IPR036167">
    <property type="entry name" value="tRNA_intron_Endo_cat-like_sf"/>
</dbReference>